<feature type="binding site" evidence="7">
    <location>
        <position position="214"/>
    </location>
    <ligand>
        <name>Zn(2+)</name>
        <dbReference type="ChEBI" id="CHEBI:29105"/>
    </ligand>
</feature>
<gene>
    <name evidence="9" type="primary">SIRT6_1</name>
    <name evidence="9" type="ORF">CM83_41396</name>
</gene>
<dbReference type="PANTHER" id="PTHR11085">
    <property type="entry name" value="NAD-DEPENDENT PROTEIN DEACYLASE SIRTUIN-5, MITOCHONDRIAL-RELATED"/>
    <property type="match status" value="1"/>
</dbReference>
<accession>A0A0A9Z9M5</accession>
<name>A0A0A9Z9M5_LYGHE</name>
<comment type="similarity">
    <text evidence="6">Belongs to the sirtuin family. Class IV subfamily.</text>
</comment>
<keyword evidence="5" id="KW-0520">NAD</keyword>
<dbReference type="PROSITE" id="PS50305">
    <property type="entry name" value="SIRTUIN"/>
    <property type="match status" value="1"/>
</dbReference>
<dbReference type="EMBL" id="GBHO01002505">
    <property type="protein sequence ID" value="JAG41099.1"/>
    <property type="molecule type" value="Transcribed_RNA"/>
</dbReference>
<feature type="binding site" evidence="7">
    <location>
        <position position="192"/>
    </location>
    <ligand>
        <name>Zn(2+)</name>
        <dbReference type="ChEBI" id="CHEBI:29105"/>
    </ligand>
</feature>
<dbReference type="GO" id="GO:0046969">
    <property type="term" value="F:histone H3K9 deacetylase activity, NAD-dependent"/>
    <property type="evidence" value="ECO:0007669"/>
    <property type="project" value="TreeGrafter"/>
</dbReference>
<feature type="binding site" evidence="7">
    <location>
        <position position="224"/>
    </location>
    <ligand>
        <name>Zn(2+)</name>
        <dbReference type="ChEBI" id="CHEBI:29105"/>
    </ligand>
</feature>
<evidence type="ECO:0000256" key="2">
    <source>
        <dbReference type="ARBA" id="ARBA00022679"/>
    </source>
</evidence>
<feature type="active site" description="Proton acceptor" evidence="7">
    <location>
        <position position="181"/>
    </location>
</feature>
<feature type="domain" description="Deacetylase sirtuin-type" evidence="8">
    <location>
        <begin position="75"/>
        <end position="320"/>
    </location>
</feature>
<dbReference type="SUPFAM" id="SSF52467">
    <property type="entry name" value="DHS-like NAD/FAD-binding domain"/>
    <property type="match status" value="1"/>
</dbReference>
<reference evidence="9" key="2">
    <citation type="submission" date="2014-07" db="EMBL/GenBank/DDBJ databases">
        <authorList>
            <person name="Hull J."/>
        </authorList>
    </citation>
    <scope>NUCLEOTIDE SEQUENCE</scope>
</reference>
<dbReference type="CDD" id="cd01410">
    <property type="entry name" value="SIRT7"/>
    <property type="match status" value="1"/>
</dbReference>
<sequence>KYFIKHRFKLFPSCCGSSTLNFFDRTGFAFRSDEHLVLRVGIAPLFLTMSCSYADGLSPYDNKGVLGIDEVFDSNESVKEKARKLAEWIKAAEHVVFHTGAGISTSAGIPDFRGPNGVWTLEEKGEKPHLNVSFDEAVPTFTHMAIVELVKRGLVHYVITQNIDGLHLRSGLDRSFLAELHGNMFIEQCTACKRQFVLKSATTSVGQKFLNRQCSHVKRNSQKCRGKTKDTILDWEHDLPEKDLLMADYHSNVADLSVTLGTTLQIVPSGNLPLLAKKRENGRLVICNLQPTKHNKKADMVIHGYVDEVMRHLLEFLDLKVPDYNRSSDPTKTPETVEWTLRDSDIAVAKKMYKEKCPPPKRKKKSVVGIVNAKMIKKEKGQPLDQPMDFEKSENRVSENTVVLEAIKQE</sequence>
<evidence type="ECO:0000256" key="4">
    <source>
        <dbReference type="ARBA" id="ARBA00022833"/>
    </source>
</evidence>
<dbReference type="Pfam" id="PF02146">
    <property type="entry name" value="SIR2"/>
    <property type="match status" value="1"/>
</dbReference>
<feature type="non-terminal residue" evidence="9">
    <location>
        <position position="1"/>
    </location>
</feature>
<dbReference type="Gene3D" id="3.40.50.1220">
    <property type="entry name" value="TPP-binding domain"/>
    <property type="match status" value="1"/>
</dbReference>
<protein>
    <recommendedName>
        <fullName evidence="1">protein acetyllysine N-acetyltransferase</fullName>
        <ecNumber evidence="1">2.3.1.286</ecNumber>
    </recommendedName>
</protein>
<dbReference type="EC" id="2.3.1.286" evidence="1"/>
<evidence type="ECO:0000259" key="8">
    <source>
        <dbReference type="PROSITE" id="PS50305"/>
    </source>
</evidence>
<evidence type="ECO:0000256" key="6">
    <source>
        <dbReference type="ARBA" id="ARBA00038170"/>
    </source>
</evidence>
<dbReference type="InterPro" id="IPR026590">
    <property type="entry name" value="Ssirtuin_cat_dom"/>
</dbReference>
<dbReference type="GO" id="GO:0005634">
    <property type="term" value="C:nucleus"/>
    <property type="evidence" value="ECO:0007669"/>
    <property type="project" value="TreeGrafter"/>
</dbReference>
<keyword evidence="2" id="KW-0808">Transferase</keyword>
<dbReference type="InterPro" id="IPR003000">
    <property type="entry name" value="Sirtuin"/>
</dbReference>
<proteinExistence type="inferred from homology"/>
<dbReference type="PANTHER" id="PTHR11085:SF12">
    <property type="entry name" value="NAD-DEPENDENT PROTEIN DEACYLASE SIRTUIN-6"/>
    <property type="match status" value="1"/>
</dbReference>
<dbReference type="InterPro" id="IPR050134">
    <property type="entry name" value="NAD-dep_sirtuin_deacylases"/>
</dbReference>
<evidence type="ECO:0000256" key="3">
    <source>
        <dbReference type="ARBA" id="ARBA00022723"/>
    </source>
</evidence>
<evidence type="ECO:0000256" key="1">
    <source>
        <dbReference type="ARBA" id="ARBA00012928"/>
    </source>
</evidence>
<reference evidence="9" key="1">
    <citation type="journal article" date="2014" name="PLoS ONE">
        <title>Transcriptome-Based Identification of ABC Transporters in the Western Tarnished Plant Bug Lygus hesperus.</title>
        <authorList>
            <person name="Hull J.J."/>
            <person name="Chaney K."/>
            <person name="Geib S.M."/>
            <person name="Fabrick J.A."/>
            <person name="Brent C.S."/>
            <person name="Walsh D."/>
            <person name="Lavine L.C."/>
        </authorList>
    </citation>
    <scope>NUCLEOTIDE SEQUENCE</scope>
</reference>
<feature type="binding site" evidence="7">
    <location>
        <position position="189"/>
    </location>
    <ligand>
        <name>Zn(2+)</name>
        <dbReference type="ChEBI" id="CHEBI:29105"/>
    </ligand>
</feature>
<dbReference type="GO" id="GO:0003714">
    <property type="term" value="F:transcription corepressor activity"/>
    <property type="evidence" value="ECO:0007669"/>
    <property type="project" value="TreeGrafter"/>
</dbReference>
<dbReference type="GO" id="GO:0000122">
    <property type="term" value="P:negative regulation of transcription by RNA polymerase II"/>
    <property type="evidence" value="ECO:0007669"/>
    <property type="project" value="TreeGrafter"/>
</dbReference>
<dbReference type="Gene3D" id="2.20.28.200">
    <property type="match status" value="1"/>
</dbReference>
<evidence type="ECO:0000256" key="7">
    <source>
        <dbReference type="PROSITE-ProRule" id="PRU00236"/>
    </source>
</evidence>
<organism evidence="9">
    <name type="scientific">Lygus hesperus</name>
    <name type="common">Western plant bug</name>
    <dbReference type="NCBI Taxonomy" id="30085"/>
    <lineage>
        <taxon>Eukaryota</taxon>
        <taxon>Metazoa</taxon>
        <taxon>Ecdysozoa</taxon>
        <taxon>Arthropoda</taxon>
        <taxon>Hexapoda</taxon>
        <taxon>Insecta</taxon>
        <taxon>Pterygota</taxon>
        <taxon>Neoptera</taxon>
        <taxon>Paraneoptera</taxon>
        <taxon>Hemiptera</taxon>
        <taxon>Heteroptera</taxon>
        <taxon>Panheteroptera</taxon>
        <taxon>Cimicomorpha</taxon>
        <taxon>Miridae</taxon>
        <taxon>Mirini</taxon>
        <taxon>Lygus</taxon>
    </lineage>
</organism>
<dbReference type="FunFam" id="3.40.50.1220:FF:000038">
    <property type="entry name" value="NAD-dependent protein deacetylase sirtuin-6 isoform X2"/>
    <property type="match status" value="1"/>
</dbReference>
<evidence type="ECO:0000256" key="5">
    <source>
        <dbReference type="ARBA" id="ARBA00023027"/>
    </source>
</evidence>
<keyword evidence="3 7" id="KW-0479">Metal-binding</keyword>
<dbReference type="InterPro" id="IPR029035">
    <property type="entry name" value="DHS-like_NAD/FAD-binding_dom"/>
</dbReference>
<dbReference type="AlphaFoldDB" id="A0A0A9Z9M5"/>
<dbReference type="GO" id="GO:0046872">
    <property type="term" value="F:metal ion binding"/>
    <property type="evidence" value="ECO:0007669"/>
    <property type="project" value="UniProtKB-KW"/>
</dbReference>
<keyword evidence="4 7" id="KW-0862">Zinc</keyword>
<evidence type="ECO:0000313" key="9">
    <source>
        <dbReference type="EMBL" id="JAG41099.1"/>
    </source>
</evidence>
<dbReference type="GO" id="GO:0070403">
    <property type="term" value="F:NAD+ binding"/>
    <property type="evidence" value="ECO:0007669"/>
    <property type="project" value="InterPro"/>
</dbReference>